<dbReference type="SUPFAM" id="SSF55826">
    <property type="entry name" value="YbaK/ProRS associated domain"/>
    <property type="match status" value="1"/>
</dbReference>
<dbReference type="CDD" id="cd04332">
    <property type="entry name" value="YbaK_like"/>
    <property type="match status" value="1"/>
</dbReference>
<evidence type="ECO:0000313" key="2">
    <source>
        <dbReference type="EMBL" id="UTW13241.1"/>
    </source>
</evidence>
<sequence length="157" mass="17261">MPIATTLNEQLQRYAIAFEYHSHSHSPSSARIAEAAQVPGHLLAKSVVLKRQDDSYLMMVLPADHRVQLGQLHRLLGETVGLATEAEVRAIFTDCDPGALVPTGSAYGLKTLIDRHLLAESEVYIESGDHQNLLRLPGAEFRRLMAGAEQVDASRHL</sequence>
<dbReference type="EMBL" id="CP073347">
    <property type="protein sequence ID" value="UTW13241.1"/>
    <property type="molecule type" value="Genomic_DNA"/>
</dbReference>
<name>A0ABY5HN08_9GAMM</name>
<keyword evidence="3" id="KW-1185">Reference proteome</keyword>
<dbReference type="Gene3D" id="3.90.960.10">
    <property type="entry name" value="YbaK/aminoacyl-tRNA synthetase-associated domain"/>
    <property type="match status" value="1"/>
</dbReference>
<reference evidence="2" key="1">
    <citation type="submission" date="2021-04" db="EMBL/GenBank/DDBJ databases">
        <title>Oceanospirillales bacteria with DddD are important DMSP degraders in coastal seawater.</title>
        <authorList>
            <person name="Liu J."/>
        </authorList>
    </citation>
    <scope>NUCLEOTIDE SEQUENCE</scope>
    <source>
        <strain evidence="2">D13-1</strain>
    </source>
</reference>
<dbReference type="InterPro" id="IPR036754">
    <property type="entry name" value="YbaK/aa-tRNA-synt-asso_dom_sf"/>
</dbReference>
<dbReference type="InterPro" id="IPR007214">
    <property type="entry name" value="YbaK/aa-tRNA-synth-assoc-dom"/>
</dbReference>
<protein>
    <submittedName>
        <fullName evidence="2">YbaK/EbsC family protein</fullName>
    </submittedName>
</protein>
<evidence type="ECO:0000259" key="1">
    <source>
        <dbReference type="Pfam" id="PF04073"/>
    </source>
</evidence>
<gene>
    <name evidence="2" type="ORF">KDW95_06165</name>
</gene>
<evidence type="ECO:0000313" key="3">
    <source>
        <dbReference type="Proteomes" id="UP001058461"/>
    </source>
</evidence>
<proteinExistence type="predicted"/>
<accession>A0ABY5HN08</accession>
<feature type="domain" description="YbaK/aminoacyl-tRNA synthetase-associated" evidence="1">
    <location>
        <begin position="24"/>
        <end position="144"/>
    </location>
</feature>
<dbReference type="Proteomes" id="UP001058461">
    <property type="component" value="Chromosome"/>
</dbReference>
<dbReference type="Pfam" id="PF04073">
    <property type="entry name" value="tRNA_edit"/>
    <property type="match status" value="1"/>
</dbReference>
<dbReference type="RefSeq" id="WP_255855412.1">
    <property type="nucleotide sequence ID" value="NZ_CP073347.1"/>
</dbReference>
<organism evidence="2 3">
    <name type="scientific">Marinobacterium rhizophilum</name>
    <dbReference type="NCBI Taxonomy" id="420402"/>
    <lineage>
        <taxon>Bacteria</taxon>
        <taxon>Pseudomonadati</taxon>
        <taxon>Pseudomonadota</taxon>
        <taxon>Gammaproteobacteria</taxon>
        <taxon>Oceanospirillales</taxon>
        <taxon>Oceanospirillaceae</taxon>
        <taxon>Marinobacterium</taxon>
    </lineage>
</organism>